<evidence type="ECO:0000313" key="8">
    <source>
        <dbReference type="Proteomes" id="UP001065549"/>
    </source>
</evidence>
<feature type="transmembrane region" description="Helical" evidence="5">
    <location>
        <begin position="397"/>
        <end position="421"/>
    </location>
</feature>
<comment type="caution">
    <text evidence="7">The sequence shown here is derived from an EMBL/GenBank/DDBJ whole genome shotgun (WGS) entry which is preliminary data.</text>
</comment>
<keyword evidence="8" id="KW-1185">Reference proteome</keyword>
<comment type="subcellular location">
    <subcellularLocation>
        <location evidence="1">Membrane</location>
        <topology evidence="1">Multi-pass membrane protein</topology>
    </subcellularLocation>
</comment>
<feature type="transmembrane region" description="Helical" evidence="5">
    <location>
        <begin position="128"/>
        <end position="146"/>
    </location>
</feature>
<feature type="domain" description="Amino acid permease/ SLC12A" evidence="6">
    <location>
        <begin position="22"/>
        <end position="405"/>
    </location>
</feature>
<protein>
    <submittedName>
        <fullName evidence="7">APC family permease</fullName>
    </submittedName>
</protein>
<evidence type="ECO:0000313" key="7">
    <source>
        <dbReference type="EMBL" id="MCU7379050.1"/>
    </source>
</evidence>
<dbReference type="PANTHER" id="PTHR42770:SF8">
    <property type="entry name" value="PUTRESCINE IMPORTER PUUP"/>
    <property type="match status" value="1"/>
</dbReference>
<evidence type="ECO:0000256" key="2">
    <source>
        <dbReference type="ARBA" id="ARBA00022692"/>
    </source>
</evidence>
<evidence type="ECO:0000259" key="6">
    <source>
        <dbReference type="Pfam" id="PF00324"/>
    </source>
</evidence>
<dbReference type="RefSeq" id="WP_253021225.1">
    <property type="nucleotide sequence ID" value="NZ_JAJAGH010000001.1"/>
</dbReference>
<evidence type="ECO:0000256" key="4">
    <source>
        <dbReference type="ARBA" id="ARBA00023136"/>
    </source>
</evidence>
<dbReference type="Proteomes" id="UP001065549">
    <property type="component" value="Unassembled WGS sequence"/>
</dbReference>
<accession>A0A9J6QSC1</accession>
<dbReference type="Gene3D" id="1.20.1740.10">
    <property type="entry name" value="Amino acid/polyamine transporter I"/>
    <property type="match status" value="1"/>
</dbReference>
<dbReference type="InterPro" id="IPR050367">
    <property type="entry name" value="APC_superfamily"/>
</dbReference>
<feature type="transmembrane region" description="Helical" evidence="5">
    <location>
        <begin position="345"/>
        <end position="365"/>
    </location>
</feature>
<feature type="transmembrane region" description="Helical" evidence="5">
    <location>
        <begin position="158"/>
        <end position="178"/>
    </location>
</feature>
<dbReference type="AlphaFoldDB" id="A0A9J6QSC1"/>
<name>A0A9J6QSC1_9FIRM</name>
<dbReference type="PIRSF" id="PIRSF006060">
    <property type="entry name" value="AA_transporter"/>
    <property type="match status" value="1"/>
</dbReference>
<keyword evidence="3 5" id="KW-1133">Transmembrane helix</keyword>
<keyword evidence="2 5" id="KW-0812">Transmembrane</keyword>
<feature type="transmembrane region" description="Helical" evidence="5">
    <location>
        <begin position="49"/>
        <end position="69"/>
    </location>
</feature>
<evidence type="ECO:0000256" key="1">
    <source>
        <dbReference type="ARBA" id="ARBA00004141"/>
    </source>
</evidence>
<dbReference type="Pfam" id="PF00324">
    <property type="entry name" value="AA_permease"/>
    <property type="match status" value="1"/>
</dbReference>
<proteinExistence type="predicted"/>
<feature type="transmembrane region" description="Helical" evidence="5">
    <location>
        <begin position="23"/>
        <end position="43"/>
    </location>
</feature>
<feature type="transmembrane region" description="Helical" evidence="5">
    <location>
        <begin position="243"/>
        <end position="263"/>
    </location>
</feature>
<dbReference type="InterPro" id="IPR004841">
    <property type="entry name" value="AA-permease/SLC12A_dom"/>
</dbReference>
<dbReference type="PANTHER" id="PTHR42770">
    <property type="entry name" value="AMINO ACID TRANSPORTER-RELATED"/>
    <property type="match status" value="1"/>
</dbReference>
<dbReference type="GO" id="GO:0016020">
    <property type="term" value="C:membrane"/>
    <property type="evidence" value="ECO:0007669"/>
    <property type="project" value="UniProtKB-SubCell"/>
</dbReference>
<feature type="transmembrane region" description="Helical" evidence="5">
    <location>
        <begin position="371"/>
        <end position="390"/>
    </location>
</feature>
<organism evidence="7 8">
    <name type="scientific">Hominibacterium faecale</name>
    <dbReference type="NCBI Taxonomy" id="2839743"/>
    <lineage>
        <taxon>Bacteria</taxon>
        <taxon>Bacillati</taxon>
        <taxon>Bacillota</taxon>
        <taxon>Clostridia</taxon>
        <taxon>Peptostreptococcales</taxon>
        <taxon>Anaerovoracaceae</taxon>
        <taxon>Hominibacterium</taxon>
    </lineage>
</organism>
<keyword evidence="4 5" id="KW-0472">Membrane</keyword>
<dbReference type="EMBL" id="JAOSHN010000004">
    <property type="protein sequence ID" value="MCU7379050.1"/>
    <property type="molecule type" value="Genomic_DNA"/>
</dbReference>
<evidence type="ECO:0000256" key="3">
    <source>
        <dbReference type="ARBA" id="ARBA00022989"/>
    </source>
</evidence>
<feature type="transmembrane region" description="Helical" evidence="5">
    <location>
        <begin position="427"/>
        <end position="446"/>
    </location>
</feature>
<sequence>MNSIQNTTEKKQTLKRILKLRHLVFYGVAYILPLTIFTTYGLATTMSHGMISLCFVVTTTAMAFTAFSYSKMARSFPVAGSTYTYVSKSMNPYVGFISGWTILMGYMLLPMLTYLVMSIYLNQAVPAIPIPVWILILIFITAVVCYRGIEVAINVSSMIVLIQAVFIVALFIFMIRWLTGGNGAGTFFDLNCFFNFEEFNKAGMGVPMLFSTASILALSFLGFDAISTLSEEAIQPEKNVGKAIIITCIIMGLFFVLITYFLTLCWPNAWNELVDPDAGSYEFMTKVAGSTMAYVFTGTYTVGCFASVVNCQTSAARILYSMGRDGILPGKIFAHIHPKHKTPSYNAIIIAVISLVALFISLVTATSLVSFGALLGFTLVNLSVVVFYYVKKKERGLNAILSYLIAPLIGAGFTFFVWLGLDWHSKVLGFCWLGAGLIYLTIKTRFFRELPPEMSLDE</sequence>
<reference evidence="7" key="1">
    <citation type="submission" date="2022-09" db="EMBL/GenBank/DDBJ databases">
        <title>Culturomic study of gut microbiota in children with autism spectrum disorder.</title>
        <authorList>
            <person name="Efimov B.A."/>
            <person name="Chaplin A.V."/>
            <person name="Sokolova S.R."/>
            <person name="Pikina A.P."/>
            <person name="Korzhanova M."/>
            <person name="Belova V."/>
            <person name="Korostin D."/>
        </authorList>
    </citation>
    <scope>NUCLEOTIDE SEQUENCE</scope>
    <source>
        <strain evidence="7">ASD5510</strain>
    </source>
</reference>
<feature type="transmembrane region" description="Helical" evidence="5">
    <location>
        <begin position="283"/>
        <end position="309"/>
    </location>
</feature>
<evidence type="ECO:0000256" key="5">
    <source>
        <dbReference type="SAM" id="Phobius"/>
    </source>
</evidence>
<feature type="transmembrane region" description="Helical" evidence="5">
    <location>
        <begin position="90"/>
        <end position="116"/>
    </location>
</feature>
<feature type="transmembrane region" description="Helical" evidence="5">
    <location>
        <begin position="204"/>
        <end position="223"/>
    </location>
</feature>
<gene>
    <name evidence="7" type="ORF">OBO34_11890</name>
</gene>
<dbReference type="GO" id="GO:0055085">
    <property type="term" value="P:transmembrane transport"/>
    <property type="evidence" value="ECO:0007669"/>
    <property type="project" value="InterPro"/>
</dbReference>